<protein>
    <submittedName>
        <fullName evidence="1">Uncharacterized protein</fullName>
    </submittedName>
</protein>
<comment type="caution">
    <text evidence="1">The sequence shown here is derived from an EMBL/GenBank/DDBJ whole genome shotgun (WGS) entry which is preliminary data.</text>
</comment>
<dbReference type="RefSeq" id="WP_135399311.1">
    <property type="nucleotide sequence ID" value="NZ_SRMB01000009.1"/>
</dbReference>
<evidence type="ECO:0000313" key="2">
    <source>
        <dbReference type="Proteomes" id="UP000298471"/>
    </source>
</evidence>
<organism evidence="1 2">
    <name type="scientific">Hymenobacter metallicola</name>
    <dbReference type="NCBI Taxonomy" id="2563114"/>
    <lineage>
        <taxon>Bacteria</taxon>
        <taxon>Pseudomonadati</taxon>
        <taxon>Bacteroidota</taxon>
        <taxon>Cytophagia</taxon>
        <taxon>Cytophagales</taxon>
        <taxon>Hymenobacteraceae</taxon>
        <taxon>Hymenobacter</taxon>
    </lineage>
</organism>
<gene>
    <name evidence="1" type="ORF">E5K02_25270</name>
</gene>
<evidence type="ECO:0000313" key="1">
    <source>
        <dbReference type="EMBL" id="TGE20914.1"/>
    </source>
</evidence>
<accession>A0A4Z0PUI8</accession>
<dbReference type="AlphaFoldDB" id="A0A4Z0PUI8"/>
<sequence length="163" mass="18708">MVDEKNDHALQFAWALVETGEPTGRYEKRIIGMHDHWLSEEAEEQIIFYQGIHNEQDYQHYLEQEANLVALYLAVHCCAPLLVYDEAEEQFQALHDVSALIQQVTLGAREKEHYLFYSPAFDSIWTSAHDVAVVLYLLDPEGKPAVEGAIAQLVKAHNLYMLH</sequence>
<proteinExistence type="predicted"/>
<name>A0A4Z0PUI8_9BACT</name>
<dbReference type="EMBL" id="SRMB01000009">
    <property type="protein sequence ID" value="TGE20914.1"/>
    <property type="molecule type" value="Genomic_DNA"/>
</dbReference>
<dbReference type="Proteomes" id="UP000298471">
    <property type="component" value="Unassembled WGS sequence"/>
</dbReference>
<keyword evidence="2" id="KW-1185">Reference proteome</keyword>
<reference evidence="1 2" key="1">
    <citation type="submission" date="2019-04" db="EMBL/GenBank/DDBJ databases">
        <authorList>
            <person name="Feng G."/>
            <person name="Zhang J."/>
            <person name="Zhu H."/>
        </authorList>
    </citation>
    <scope>NUCLEOTIDE SEQUENCE [LARGE SCALE GENOMIC DNA]</scope>
    <source>
        <strain evidence="1 2">9PBR-1</strain>
    </source>
</reference>